<reference evidence="2" key="1">
    <citation type="journal article" date="2021" name="Nat. Commun.">
        <title>Genetic determinants of endophytism in the Arabidopsis root mycobiome.</title>
        <authorList>
            <person name="Mesny F."/>
            <person name="Miyauchi S."/>
            <person name="Thiergart T."/>
            <person name="Pickel B."/>
            <person name="Atanasova L."/>
            <person name="Karlsson M."/>
            <person name="Huettel B."/>
            <person name="Barry K.W."/>
            <person name="Haridas S."/>
            <person name="Chen C."/>
            <person name="Bauer D."/>
            <person name="Andreopoulos W."/>
            <person name="Pangilinan J."/>
            <person name="LaButti K."/>
            <person name="Riley R."/>
            <person name="Lipzen A."/>
            <person name="Clum A."/>
            <person name="Drula E."/>
            <person name="Henrissat B."/>
            <person name="Kohler A."/>
            <person name="Grigoriev I.V."/>
            <person name="Martin F.M."/>
            <person name="Hacquard S."/>
        </authorList>
    </citation>
    <scope>NUCLEOTIDE SEQUENCE</scope>
    <source>
        <strain evidence="2">MPI-SDFR-AT-0068</strain>
    </source>
</reference>
<dbReference type="Pfam" id="PF11951">
    <property type="entry name" value="Fungal_trans_2"/>
    <property type="match status" value="1"/>
</dbReference>
<keyword evidence="1" id="KW-0539">Nucleus</keyword>
<organism evidence="2 3">
    <name type="scientific">Fusarium tricinctum</name>
    <dbReference type="NCBI Taxonomy" id="61284"/>
    <lineage>
        <taxon>Eukaryota</taxon>
        <taxon>Fungi</taxon>
        <taxon>Dikarya</taxon>
        <taxon>Ascomycota</taxon>
        <taxon>Pezizomycotina</taxon>
        <taxon>Sordariomycetes</taxon>
        <taxon>Hypocreomycetidae</taxon>
        <taxon>Hypocreales</taxon>
        <taxon>Nectriaceae</taxon>
        <taxon>Fusarium</taxon>
        <taxon>Fusarium tricinctum species complex</taxon>
    </lineage>
</organism>
<gene>
    <name evidence="2" type="ORF">BKA59DRAFT_526544</name>
</gene>
<keyword evidence="3" id="KW-1185">Reference proteome</keyword>
<proteinExistence type="predicted"/>
<evidence type="ECO:0000313" key="3">
    <source>
        <dbReference type="Proteomes" id="UP000813427"/>
    </source>
</evidence>
<sequence length="516" mass="59063">MRRETADLLVSGGCLRSRKPRVCEYPFPTLTLRDRRAQRNGQQPWDVLSFIACGKSLERLSAHRQVIPSPVSHTADPFGSLSIDLPLRSSELLQEFYRHTKGMDPTSQALLAPATSDVFALRTTMLIAAFHFDRMSESGLQSFHRTYLHHKIQAIQSVNSWIAGGPTRLVTCIIRQVATLCFIEICFGDFVSAGAHLNGMVLLLQNQIQRRANEEPSSQTQDEIEDELTDRYSLLVVTVYIRNINRLMHSLRFTPGSGNFWTAYQKGLADLSRPFDQVERNCDFDLKVLTLRMIPLFDKSPPPGMTLGWVSGWETINKLRDISESIDMVRSRPVTDNDEMRLAMSCTNGVASQLHVHHITSHVASFRNDENATRDDEWCTTWCGLYITTSIYFHRVLGLRDPLERTYQNYVIHVLRKAITKHLNFMKTGQCKSEKILLWQIFLGAINVEIIPKNEVLEDHDPPARAFFDMALWDWSQTVGIEGWSEARHILSEIVWPRQHPDEALLEAIWKRSCGR</sequence>
<comment type="caution">
    <text evidence="2">The sequence shown here is derived from an EMBL/GenBank/DDBJ whole genome shotgun (WGS) entry which is preliminary data.</text>
</comment>
<name>A0A8K0WAG6_9HYPO</name>
<evidence type="ECO:0000313" key="2">
    <source>
        <dbReference type="EMBL" id="KAH7245074.1"/>
    </source>
</evidence>
<dbReference type="EMBL" id="JAGPXF010000004">
    <property type="protein sequence ID" value="KAH7245074.1"/>
    <property type="molecule type" value="Genomic_DNA"/>
</dbReference>
<dbReference type="Proteomes" id="UP000813427">
    <property type="component" value="Unassembled WGS sequence"/>
</dbReference>
<dbReference type="InterPro" id="IPR021858">
    <property type="entry name" value="Fun_TF"/>
</dbReference>
<dbReference type="AlphaFoldDB" id="A0A8K0WAG6"/>
<protein>
    <submittedName>
        <fullName evidence="2">Uncharacterized protein</fullName>
    </submittedName>
</protein>
<evidence type="ECO:0000256" key="1">
    <source>
        <dbReference type="ARBA" id="ARBA00023242"/>
    </source>
</evidence>
<dbReference type="OrthoDB" id="5419315at2759"/>
<accession>A0A8K0WAG6</accession>